<dbReference type="PROSITE" id="PS50005">
    <property type="entry name" value="TPR"/>
    <property type="match status" value="3"/>
</dbReference>
<evidence type="ECO:0000256" key="3">
    <source>
        <dbReference type="PROSITE-ProRule" id="PRU00339"/>
    </source>
</evidence>
<evidence type="ECO:0000256" key="2">
    <source>
        <dbReference type="ARBA" id="ARBA00022803"/>
    </source>
</evidence>
<dbReference type="OrthoDB" id="9803982at2"/>
<dbReference type="KEGG" id="hhy:Halhy_3347"/>
<dbReference type="InterPro" id="IPR011990">
    <property type="entry name" value="TPR-like_helical_dom_sf"/>
</dbReference>
<dbReference type="eggNOG" id="COG0457">
    <property type="taxonomic scope" value="Bacteria"/>
</dbReference>
<dbReference type="RefSeq" id="WP_013765747.1">
    <property type="nucleotide sequence ID" value="NC_015510.1"/>
</dbReference>
<sequence length="460" mass="52996">MSNQALIELVTEFEAKMEQGEFFFLDQDAYRHLIDHYLNEEIFDRAMEVAERAIDCHSYTVEFLLRKAEILIQSNQEYPALDVLIQAEKLAPNEPEISLLRAQALTYLGEHHAAHEQLNQLPEELDAATNAELYFVRALIYEHQDEYQSMFLALKAAVSYDSEMRHCLEKLMCAVQHIRNYEESVQLHEQIIDENPYCSVAWYNLGLSQSYLGNYDEALEALEYAYLADESNELAYRERADLAFELQRYELTLDICEEIQTLFHTDGDLLLRQGQCLLRLGRVSTAKPLLMEALRLEPHNDEAFFHLAEVAIAEEQWQLAIHFCSKAIEIDDNREEYHALIAAVYAQEGDYELAEEHYDRATEIAPEDVSLWLQYAVLLMETDRAEAALEILDIAEESAVGPELSYCRIVCLFMAGDRQEALLLLSEALEEDYAAHDLLFTMAPDLKKDSEVASLLKAYF</sequence>
<keyword evidence="1" id="KW-0677">Repeat</keyword>
<dbReference type="InterPro" id="IPR050498">
    <property type="entry name" value="Ycf3"/>
</dbReference>
<dbReference type="EMBL" id="CP002691">
    <property type="protein sequence ID" value="AEE51206.1"/>
    <property type="molecule type" value="Genomic_DNA"/>
</dbReference>
<dbReference type="AlphaFoldDB" id="F4KUC4"/>
<evidence type="ECO:0000313" key="5">
    <source>
        <dbReference type="Proteomes" id="UP000008461"/>
    </source>
</evidence>
<dbReference type="InterPro" id="IPR003107">
    <property type="entry name" value="HAT"/>
</dbReference>
<dbReference type="Pfam" id="PF07719">
    <property type="entry name" value="TPR_2"/>
    <property type="match status" value="1"/>
</dbReference>
<dbReference type="SMART" id="SM00028">
    <property type="entry name" value="TPR"/>
    <property type="match status" value="8"/>
</dbReference>
<dbReference type="PANTHER" id="PTHR44858">
    <property type="entry name" value="TETRATRICOPEPTIDE REPEAT PROTEIN 6"/>
    <property type="match status" value="1"/>
</dbReference>
<reference key="2">
    <citation type="submission" date="2011-04" db="EMBL/GenBank/DDBJ databases">
        <title>Complete sequence of chromosome of Haliscomenobacter hydrossis DSM 1100.</title>
        <authorList>
            <consortium name="US DOE Joint Genome Institute (JGI-PGF)"/>
            <person name="Lucas S."/>
            <person name="Han J."/>
            <person name="Lapidus A."/>
            <person name="Bruce D."/>
            <person name="Goodwin L."/>
            <person name="Pitluck S."/>
            <person name="Peters L."/>
            <person name="Kyrpides N."/>
            <person name="Mavromatis K."/>
            <person name="Ivanova N."/>
            <person name="Ovchinnikova G."/>
            <person name="Pagani I."/>
            <person name="Daligault H."/>
            <person name="Detter J.C."/>
            <person name="Han C."/>
            <person name="Land M."/>
            <person name="Hauser L."/>
            <person name="Markowitz V."/>
            <person name="Cheng J.-F."/>
            <person name="Hugenholtz P."/>
            <person name="Woyke T."/>
            <person name="Wu D."/>
            <person name="Verbarg S."/>
            <person name="Frueling A."/>
            <person name="Brambilla E."/>
            <person name="Klenk H.-P."/>
            <person name="Eisen J.A."/>
        </authorList>
    </citation>
    <scope>NUCLEOTIDE SEQUENCE</scope>
    <source>
        <strain>DSM 1100</strain>
    </source>
</reference>
<evidence type="ECO:0000256" key="1">
    <source>
        <dbReference type="ARBA" id="ARBA00022737"/>
    </source>
</evidence>
<dbReference type="InterPro" id="IPR013105">
    <property type="entry name" value="TPR_2"/>
</dbReference>
<organism evidence="4 5">
    <name type="scientific">Haliscomenobacter hydrossis (strain ATCC 27775 / DSM 1100 / LMG 10767 / O)</name>
    <dbReference type="NCBI Taxonomy" id="760192"/>
    <lineage>
        <taxon>Bacteria</taxon>
        <taxon>Pseudomonadati</taxon>
        <taxon>Bacteroidota</taxon>
        <taxon>Saprospiria</taxon>
        <taxon>Saprospirales</taxon>
        <taxon>Haliscomenobacteraceae</taxon>
        <taxon>Haliscomenobacter</taxon>
    </lineage>
</organism>
<feature type="repeat" description="TPR" evidence="3">
    <location>
        <begin position="267"/>
        <end position="300"/>
    </location>
</feature>
<dbReference type="Gene3D" id="1.25.40.10">
    <property type="entry name" value="Tetratricopeptide repeat domain"/>
    <property type="match status" value="3"/>
</dbReference>
<dbReference type="Proteomes" id="UP000008461">
    <property type="component" value="Chromosome"/>
</dbReference>
<proteinExistence type="predicted"/>
<feature type="repeat" description="TPR" evidence="3">
    <location>
        <begin position="335"/>
        <end position="368"/>
    </location>
</feature>
<keyword evidence="5" id="KW-1185">Reference proteome</keyword>
<dbReference type="PANTHER" id="PTHR44858:SF1">
    <property type="entry name" value="UDP-N-ACETYLGLUCOSAMINE--PEPTIDE N-ACETYLGLUCOSAMINYLTRANSFERASE SPINDLY-RELATED"/>
    <property type="match status" value="1"/>
</dbReference>
<dbReference type="SUPFAM" id="SSF48452">
    <property type="entry name" value="TPR-like"/>
    <property type="match status" value="1"/>
</dbReference>
<dbReference type="Pfam" id="PF14559">
    <property type="entry name" value="TPR_19"/>
    <property type="match status" value="2"/>
</dbReference>
<dbReference type="HOGENOM" id="CLU_003728_18_0_10"/>
<dbReference type="SMART" id="SM00386">
    <property type="entry name" value="HAT"/>
    <property type="match status" value="1"/>
</dbReference>
<gene>
    <name evidence="4" type="ordered locus">Halhy_3347</name>
</gene>
<accession>F4KUC4</accession>
<dbReference type="InterPro" id="IPR019734">
    <property type="entry name" value="TPR_rpt"/>
</dbReference>
<name>F4KUC4_HALH1</name>
<protein>
    <submittedName>
        <fullName evidence="4">Tetratricopeptide TPR_1 repeat-containing protein</fullName>
    </submittedName>
</protein>
<reference evidence="4 5" key="1">
    <citation type="journal article" date="2011" name="Stand. Genomic Sci.">
        <title>Complete genome sequence of Haliscomenobacter hydrossis type strain (O).</title>
        <authorList>
            <consortium name="US DOE Joint Genome Institute (JGI-PGF)"/>
            <person name="Daligault H."/>
            <person name="Lapidus A."/>
            <person name="Zeytun A."/>
            <person name="Nolan M."/>
            <person name="Lucas S."/>
            <person name="Del Rio T.G."/>
            <person name="Tice H."/>
            <person name="Cheng J.F."/>
            <person name="Tapia R."/>
            <person name="Han C."/>
            <person name="Goodwin L."/>
            <person name="Pitluck S."/>
            <person name="Liolios K."/>
            <person name="Pagani I."/>
            <person name="Ivanova N."/>
            <person name="Huntemann M."/>
            <person name="Mavromatis K."/>
            <person name="Mikhailova N."/>
            <person name="Pati A."/>
            <person name="Chen A."/>
            <person name="Palaniappan K."/>
            <person name="Land M."/>
            <person name="Hauser L."/>
            <person name="Brambilla E.M."/>
            <person name="Rohde M."/>
            <person name="Verbarg S."/>
            <person name="Goker M."/>
            <person name="Bristow J."/>
            <person name="Eisen J.A."/>
            <person name="Markowitz V."/>
            <person name="Hugenholtz P."/>
            <person name="Kyrpides N.C."/>
            <person name="Klenk H.P."/>
            <person name="Woyke T."/>
        </authorList>
    </citation>
    <scope>NUCLEOTIDE SEQUENCE [LARGE SCALE GENOMIC DNA]</scope>
    <source>
        <strain evidence="5">ATCC 27775 / DSM 1100 / LMG 10767 / O</strain>
    </source>
</reference>
<keyword evidence="2 3" id="KW-0802">TPR repeat</keyword>
<evidence type="ECO:0000313" key="4">
    <source>
        <dbReference type="EMBL" id="AEE51206.1"/>
    </source>
</evidence>
<feature type="repeat" description="TPR" evidence="3">
    <location>
        <begin position="199"/>
        <end position="232"/>
    </location>
</feature>
<dbReference type="STRING" id="760192.Halhy_3347"/>
<dbReference type="GO" id="GO:0006396">
    <property type="term" value="P:RNA processing"/>
    <property type="evidence" value="ECO:0007669"/>
    <property type="project" value="InterPro"/>
</dbReference>